<keyword evidence="3" id="KW-0949">S-adenosyl-L-methionine</keyword>
<evidence type="ECO:0000256" key="2">
    <source>
        <dbReference type="ARBA" id="ARBA00022679"/>
    </source>
</evidence>
<feature type="region of interest" description="Disordered" evidence="4">
    <location>
        <begin position="452"/>
        <end position="473"/>
    </location>
</feature>
<name>A0A8T9CRH2_9HELO</name>
<proteinExistence type="predicted"/>
<dbReference type="Gene3D" id="1.10.10.10">
    <property type="entry name" value="Winged helix-like DNA-binding domain superfamily/Winged helix DNA-binding domain"/>
    <property type="match status" value="1"/>
</dbReference>
<dbReference type="Pfam" id="PF00891">
    <property type="entry name" value="Methyltransf_2"/>
    <property type="match status" value="1"/>
</dbReference>
<dbReference type="OrthoDB" id="1606438at2759"/>
<evidence type="ECO:0000256" key="3">
    <source>
        <dbReference type="ARBA" id="ARBA00022691"/>
    </source>
</evidence>
<dbReference type="EMBL" id="QGMK01000021">
    <property type="protein sequence ID" value="TVY85233.1"/>
    <property type="molecule type" value="Genomic_DNA"/>
</dbReference>
<keyword evidence="1" id="KW-0489">Methyltransferase</keyword>
<keyword evidence="2" id="KW-0808">Transferase</keyword>
<accession>A0A8T9CRH2</accession>
<evidence type="ECO:0000259" key="5">
    <source>
        <dbReference type="Pfam" id="PF00891"/>
    </source>
</evidence>
<evidence type="ECO:0000256" key="1">
    <source>
        <dbReference type="ARBA" id="ARBA00022603"/>
    </source>
</evidence>
<dbReference type="AlphaFoldDB" id="A0A8T9CRH2"/>
<dbReference type="InterPro" id="IPR001077">
    <property type="entry name" value="COMT_C"/>
</dbReference>
<dbReference type="Gene3D" id="3.40.50.150">
    <property type="entry name" value="Vaccinia Virus protein VP39"/>
    <property type="match status" value="1"/>
</dbReference>
<keyword evidence="7" id="KW-1185">Reference proteome</keyword>
<dbReference type="InterPro" id="IPR036390">
    <property type="entry name" value="WH_DNA-bd_sf"/>
</dbReference>
<dbReference type="Proteomes" id="UP000469558">
    <property type="component" value="Unassembled WGS sequence"/>
</dbReference>
<dbReference type="InterPro" id="IPR029063">
    <property type="entry name" value="SAM-dependent_MTases_sf"/>
</dbReference>
<dbReference type="GO" id="GO:0032259">
    <property type="term" value="P:methylation"/>
    <property type="evidence" value="ECO:0007669"/>
    <property type="project" value="UniProtKB-KW"/>
</dbReference>
<dbReference type="SUPFAM" id="SSF53335">
    <property type="entry name" value="S-adenosyl-L-methionine-dependent methyltransferases"/>
    <property type="match status" value="1"/>
</dbReference>
<dbReference type="InterPro" id="IPR036388">
    <property type="entry name" value="WH-like_DNA-bd_sf"/>
</dbReference>
<protein>
    <submittedName>
        <fullName evidence="6">O-methyltransferase aurJ</fullName>
    </submittedName>
</protein>
<dbReference type="SUPFAM" id="SSF46785">
    <property type="entry name" value="Winged helix' DNA-binding domain"/>
    <property type="match status" value="1"/>
</dbReference>
<evidence type="ECO:0000313" key="7">
    <source>
        <dbReference type="Proteomes" id="UP000469558"/>
    </source>
</evidence>
<gene>
    <name evidence="6" type="primary">aurJ_3</name>
    <name evidence="6" type="ORF">LSUE1_G000358</name>
</gene>
<dbReference type="GO" id="GO:0008171">
    <property type="term" value="F:O-methyltransferase activity"/>
    <property type="evidence" value="ECO:0007669"/>
    <property type="project" value="InterPro"/>
</dbReference>
<organism evidence="6 7">
    <name type="scientific">Lachnellula suecica</name>
    <dbReference type="NCBI Taxonomy" id="602035"/>
    <lineage>
        <taxon>Eukaryota</taxon>
        <taxon>Fungi</taxon>
        <taxon>Dikarya</taxon>
        <taxon>Ascomycota</taxon>
        <taxon>Pezizomycotina</taxon>
        <taxon>Leotiomycetes</taxon>
        <taxon>Helotiales</taxon>
        <taxon>Lachnaceae</taxon>
        <taxon>Lachnellula</taxon>
    </lineage>
</organism>
<feature type="domain" description="O-methyltransferase C-terminal" evidence="5">
    <location>
        <begin position="189"/>
        <end position="405"/>
    </location>
</feature>
<dbReference type="PANTHER" id="PTHR43712:SF19">
    <property type="entry name" value="DUAL O-METHYLTRANSFERASE_FAD-DEPENDENT MONOOXYGENASE ELCB"/>
    <property type="match status" value="1"/>
</dbReference>
<sequence>MCKSPPLESFAQEICSSAKIIDAYCLSAGLPYPTFDPGAPSITLPSNAPTNILEARQKLIASAFKIQQLATEPSEFVPRLAIHFQSFACIHWLCHFRILSFLPLEGSVPYSELATIASVPLTQLKRISRMAILSNFLQEPKPNELAHSNVSALLVTNPGLLDWALFMAEATATGAAKLVEATERWGTTEAKNQTAFNIARDTELPFFDYLAQTPELRKKFAMYMKNVTVSEGTKIDHLVNGFDWASLGEATVVDVGGSNCHASLSLATTFPQLRLIVQDLPDTIALAQNTLSSAPTSVRNRITCQAHNFFTVEPVVGANIYLLRMILHDWADEESISILQNLLPALVANPSSRLLIMDTVLPVPSDNEDPIDEAMLRVRDLTMMEAFNSRERELADWERLLDEAGKTEQEGLGVKFVLVGMKKPFGSMMSVLEVAVVSTNNGIGAAETQFVNGGGAKDMSNGEMGTGNGRNLD</sequence>
<dbReference type="PROSITE" id="PS51683">
    <property type="entry name" value="SAM_OMT_II"/>
    <property type="match status" value="1"/>
</dbReference>
<feature type="non-terminal residue" evidence="6">
    <location>
        <position position="1"/>
    </location>
</feature>
<evidence type="ECO:0000313" key="6">
    <source>
        <dbReference type="EMBL" id="TVY85233.1"/>
    </source>
</evidence>
<feature type="compositionally biased region" description="Gly residues" evidence="4">
    <location>
        <begin position="464"/>
        <end position="473"/>
    </location>
</feature>
<evidence type="ECO:0000256" key="4">
    <source>
        <dbReference type="SAM" id="MobiDB-lite"/>
    </source>
</evidence>
<dbReference type="InterPro" id="IPR016461">
    <property type="entry name" value="COMT-like"/>
</dbReference>
<dbReference type="PANTHER" id="PTHR43712">
    <property type="entry name" value="PUTATIVE (AFU_ORTHOLOGUE AFUA_4G14580)-RELATED"/>
    <property type="match status" value="1"/>
</dbReference>
<comment type="caution">
    <text evidence="6">The sequence shown here is derived from an EMBL/GenBank/DDBJ whole genome shotgun (WGS) entry which is preliminary data.</text>
</comment>
<reference evidence="6 7" key="1">
    <citation type="submission" date="2018-05" db="EMBL/GenBank/DDBJ databases">
        <title>Genome sequencing and assembly of the regulated plant pathogen Lachnellula willkommii and related sister species for the development of diagnostic species identification markers.</title>
        <authorList>
            <person name="Giroux E."/>
            <person name="Bilodeau G."/>
        </authorList>
    </citation>
    <scope>NUCLEOTIDE SEQUENCE [LARGE SCALE GENOMIC DNA]</scope>
    <source>
        <strain evidence="6 7">CBS 268.59</strain>
    </source>
</reference>